<evidence type="ECO:0000313" key="3">
    <source>
        <dbReference type="EMBL" id="MEQ0557837.1"/>
    </source>
</evidence>
<dbReference type="InterPro" id="IPR050426">
    <property type="entry name" value="Glycosyltransferase_28"/>
</dbReference>
<organism evidence="3 4">
    <name type="scientific">Amycolatopsis melonis</name>
    <dbReference type="NCBI Taxonomy" id="3156488"/>
    <lineage>
        <taxon>Bacteria</taxon>
        <taxon>Bacillati</taxon>
        <taxon>Actinomycetota</taxon>
        <taxon>Actinomycetes</taxon>
        <taxon>Pseudonocardiales</taxon>
        <taxon>Pseudonocardiaceae</taxon>
        <taxon>Amycolatopsis</taxon>
    </lineage>
</organism>
<dbReference type="Pfam" id="PF06722">
    <property type="entry name" value="EryCIII-like_C"/>
    <property type="match status" value="1"/>
</dbReference>
<gene>
    <name evidence="3" type="ORF">ABJI51_02055</name>
</gene>
<name>A0ABV0L6B0_9PSEU</name>
<dbReference type="PANTHER" id="PTHR48050">
    <property type="entry name" value="STEROL 3-BETA-GLUCOSYLTRANSFERASE"/>
    <property type="match status" value="1"/>
</dbReference>
<reference evidence="3 4" key="1">
    <citation type="submission" date="2024-05" db="EMBL/GenBank/DDBJ databases">
        <authorList>
            <person name="Zhao H."/>
            <person name="Xu Y."/>
            <person name="Lin S."/>
            <person name="Spain J.C."/>
            <person name="Zhou N.-Y."/>
        </authorList>
    </citation>
    <scope>NUCLEOTIDE SEQUENCE [LARGE SCALE GENOMIC DNA]</scope>
    <source>
        <strain evidence="3 4">NEAU-NG30</strain>
    </source>
</reference>
<evidence type="ECO:0000256" key="1">
    <source>
        <dbReference type="SAM" id="MobiDB-lite"/>
    </source>
</evidence>
<dbReference type="InterPro" id="IPR010610">
    <property type="entry name" value="EryCIII-like_C"/>
</dbReference>
<protein>
    <submittedName>
        <fullName evidence="3">Glycosyltransferase</fullName>
    </submittedName>
</protein>
<evidence type="ECO:0000259" key="2">
    <source>
        <dbReference type="Pfam" id="PF06722"/>
    </source>
</evidence>
<keyword evidence="4" id="KW-1185">Reference proteome</keyword>
<dbReference type="RefSeq" id="WP_348947169.1">
    <property type="nucleotide sequence ID" value="NZ_JBDZYD010000001.1"/>
</dbReference>
<dbReference type="InterPro" id="IPR002213">
    <property type="entry name" value="UDP_glucos_trans"/>
</dbReference>
<dbReference type="EMBL" id="JBDZYD010000001">
    <property type="protein sequence ID" value="MEQ0557837.1"/>
    <property type="molecule type" value="Genomic_DNA"/>
</dbReference>
<sequence length="419" mass="44418">MSAVLVCVLPARGHVGPTKPIVAALLADGHEVTVVTGARYRQAFAELGARVNVLPPEADFDETDLDGSIPGRAGKRGLKLARFELANFVRAMPAQLSVMDLDVDVVLCDPLFMAGLALAVRKQRPRLLALGFLPFMPPVPSGPPPETPAERLRGALVGTLAPWLLGPAQRLARELLGTDPGMLFADWTLHSDGVLQMTCPGFEFPRAGAPLHFIGPTTVSGTGEHPLPPWWDELDGSRPVVHVTQGTVANDDLGRLVEPAIEALAGEDVLVVATTCGGRLRPGALPDNVRVADFLPYDELLPRCAAMISNGGYGGVNHALRYGVPLVVVGASEDKREVATRVTWSGAGIGRTRASASPRQLRRDVLAVLAEPRYRERARELAAEMAAGPSMAEVVELITTGTATPARPAVPPEGGRPRP</sequence>
<dbReference type="Gene3D" id="3.40.50.2000">
    <property type="entry name" value="Glycogen Phosphorylase B"/>
    <property type="match status" value="2"/>
</dbReference>
<feature type="region of interest" description="Disordered" evidence="1">
    <location>
        <begin position="400"/>
        <end position="419"/>
    </location>
</feature>
<dbReference type="CDD" id="cd03784">
    <property type="entry name" value="GT1_Gtf-like"/>
    <property type="match status" value="1"/>
</dbReference>
<accession>A0ABV0L6B0</accession>
<evidence type="ECO:0000313" key="4">
    <source>
        <dbReference type="Proteomes" id="UP001440984"/>
    </source>
</evidence>
<feature type="domain" description="Erythromycin biosynthesis protein CIII-like C-terminal" evidence="2">
    <location>
        <begin position="275"/>
        <end position="397"/>
    </location>
</feature>
<dbReference type="SUPFAM" id="SSF53756">
    <property type="entry name" value="UDP-Glycosyltransferase/glycogen phosphorylase"/>
    <property type="match status" value="1"/>
</dbReference>
<dbReference type="Proteomes" id="UP001440984">
    <property type="component" value="Unassembled WGS sequence"/>
</dbReference>
<dbReference type="PANTHER" id="PTHR48050:SF13">
    <property type="entry name" value="STEROL 3-BETA-GLUCOSYLTRANSFERASE UGT80A2"/>
    <property type="match status" value="1"/>
</dbReference>
<proteinExistence type="predicted"/>
<comment type="caution">
    <text evidence="3">The sequence shown here is derived from an EMBL/GenBank/DDBJ whole genome shotgun (WGS) entry which is preliminary data.</text>
</comment>